<feature type="domain" description="DUS-like FMN-binding" evidence="21">
    <location>
        <begin position="56"/>
        <end position="301"/>
    </location>
</feature>
<organism evidence="23">
    <name type="scientific">Micromonas pusilla (strain CCMP1545)</name>
    <name type="common">Picoplanktonic green alga</name>
    <dbReference type="NCBI Taxonomy" id="564608"/>
    <lineage>
        <taxon>Eukaryota</taxon>
        <taxon>Viridiplantae</taxon>
        <taxon>Chlorophyta</taxon>
        <taxon>Mamiellophyceae</taxon>
        <taxon>Mamiellales</taxon>
        <taxon>Mamiellaceae</taxon>
        <taxon>Micromonas</taxon>
    </lineage>
</organism>
<evidence type="ECO:0000256" key="12">
    <source>
        <dbReference type="ARBA" id="ARBA00022857"/>
    </source>
</evidence>
<feature type="region of interest" description="Disordered" evidence="20">
    <location>
        <begin position="414"/>
        <end position="440"/>
    </location>
</feature>
<comment type="catalytic activity">
    <reaction evidence="17">
        <text>a 5,6-dihydrouridine in mRNA + NAD(+) = a uridine in mRNA + NADH + H(+)</text>
        <dbReference type="Rhea" id="RHEA:69851"/>
        <dbReference type="Rhea" id="RHEA-COMP:14658"/>
        <dbReference type="Rhea" id="RHEA-COMP:17789"/>
        <dbReference type="ChEBI" id="CHEBI:15378"/>
        <dbReference type="ChEBI" id="CHEBI:57540"/>
        <dbReference type="ChEBI" id="CHEBI:57945"/>
        <dbReference type="ChEBI" id="CHEBI:65315"/>
        <dbReference type="ChEBI" id="CHEBI:74443"/>
    </reaction>
    <physiologicalReaction direction="right-to-left" evidence="17">
        <dbReference type="Rhea" id="RHEA:69853"/>
    </physiologicalReaction>
</comment>
<reference evidence="22 23" key="1">
    <citation type="journal article" date="2009" name="Science">
        <title>Green evolution and dynamic adaptations revealed by genomes of the marine picoeukaryotes Micromonas.</title>
        <authorList>
            <person name="Worden A.Z."/>
            <person name="Lee J.H."/>
            <person name="Mock T."/>
            <person name="Rouze P."/>
            <person name="Simmons M.P."/>
            <person name="Aerts A.L."/>
            <person name="Allen A.E."/>
            <person name="Cuvelier M.L."/>
            <person name="Derelle E."/>
            <person name="Everett M.V."/>
            <person name="Foulon E."/>
            <person name="Grimwood J."/>
            <person name="Gundlach H."/>
            <person name="Henrissat B."/>
            <person name="Napoli C."/>
            <person name="McDonald S.M."/>
            <person name="Parker M.S."/>
            <person name="Rombauts S."/>
            <person name="Salamov A."/>
            <person name="Von Dassow P."/>
            <person name="Badger J.H."/>
            <person name="Coutinho P.M."/>
            <person name="Demir E."/>
            <person name="Dubchak I."/>
            <person name="Gentemann C."/>
            <person name="Eikrem W."/>
            <person name="Gready J.E."/>
            <person name="John U."/>
            <person name="Lanier W."/>
            <person name="Lindquist E.A."/>
            <person name="Lucas S."/>
            <person name="Mayer K.F."/>
            <person name="Moreau H."/>
            <person name="Not F."/>
            <person name="Otillar R."/>
            <person name="Panaud O."/>
            <person name="Pangilinan J."/>
            <person name="Paulsen I."/>
            <person name="Piegu B."/>
            <person name="Poliakov A."/>
            <person name="Robbens S."/>
            <person name="Schmutz J."/>
            <person name="Toulza E."/>
            <person name="Wyss T."/>
            <person name="Zelensky A."/>
            <person name="Zhou K."/>
            <person name="Armbrust E.V."/>
            <person name="Bhattacharya D."/>
            <person name="Goodenough U.W."/>
            <person name="Van de Peer Y."/>
            <person name="Grigoriev I.V."/>
        </authorList>
    </citation>
    <scope>NUCLEOTIDE SEQUENCE [LARGE SCALE GENOMIC DNA]</scope>
    <source>
        <strain evidence="22 23">CCMP1545</strain>
    </source>
</reference>
<evidence type="ECO:0000313" key="22">
    <source>
        <dbReference type="EMBL" id="EEH57213.1"/>
    </source>
</evidence>
<dbReference type="PANTHER" id="PTHR45846">
    <property type="entry name" value="TRNA-DIHYDROURIDINE(47) SYNTHASE [NAD(P)(+)]-LIKE"/>
    <property type="match status" value="1"/>
</dbReference>
<dbReference type="Gene3D" id="3.20.20.70">
    <property type="entry name" value="Aldolase class I"/>
    <property type="match status" value="1"/>
</dbReference>
<dbReference type="GO" id="GO:0006397">
    <property type="term" value="P:mRNA processing"/>
    <property type="evidence" value="ECO:0007669"/>
    <property type="project" value="UniProtKB-KW"/>
</dbReference>
<dbReference type="GeneID" id="9683813"/>
<dbReference type="STRING" id="564608.C1MSX6"/>
<keyword evidence="8" id="KW-0479">Metal-binding</keyword>
<evidence type="ECO:0000313" key="23">
    <source>
        <dbReference type="Proteomes" id="UP000001876"/>
    </source>
</evidence>
<evidence type="ECO:0000256" key="6">
    <source>
        <dbReference type="ARBA" id="ARBA00022664"/>
    </source>
</evidence>
<evidence type="ECO:0000256" key="4">
    <source>
        <dbReference type="ARBA" id="ARBA00022630"/>
    </source>
</evidence>
<dbReference type="EC" id="1.3.1.89" evidence="3"/>
<keyword evidence="5" id="KW-0288">FMN</keyword>
<evidence type="ECO:0000256" key="20">
    <source>
        <dbReference type="SAM" id="MobiDB-lite"/>
    </source>
</evidence>
<keyword evidence="13" id="KW-0560">Oxidoreductase</keyword>
<dbReference type="CDD" id="cd02801">
    <property type="entry name" value="DUS_like_FMN"/>
    <property type="match status" value="1"/>
</dbReference>
<comment type="function">
    <text evidence="15">Catalyzes the synthesis of dihydrouridine, a modified base found in the D-loop of most tRNAs. Specifically modifies U47 in cytoplasmic tRNAs. Catalyzes the synthesis of dihydrouridine in some mRNAs, thereby affecting their translation.</text>
</comment>
<dbReference type="EMBL" id="GG663739">
    <property type="protein sequence ID" value="EEH57213.1"/>
    <property type="molecule type" value="Genomic_DNA"/>
</dbReference>
<keyword evidence="7" id="KW-0819">tRNA processing</keyword>
<name>C1MSX6_MICPC</name>
<evidence type="ECO:0000256" key="16">
    <source>
        <dbReference type="ARBA" id="ARBA00048266"/>
    </source>
</evidence>
<dbReference type="PROSITE" id="PS01136">
    <property type="entry name" value="UPF0034"/>
    <property type="match status" value="1"/>
</dbReference>
<dbReference type="RefSeq" id="XP_003058758.1">
    <property type="nucleotide sequence ID" value="XM_003058712.1"/>
</dbReference>
<feature type="compositionally biased region" description="Acidic residues" evidence="20">
    <location>
        <begin position="424"/>
        <end position="440"/>
    </location>
</feature>
<dbReference type="InterPro" id="IPR035587">
    <property type="entry name" value="DUS-like_FMN-bd"/>
</dbReference>
<keyword evidence="6" id="KW-0507">mRNA processing</keyword>
<evidence type="ECO:0000259" key="21">
    <source>
        <dbReference type="Pfam" id="PF01207"/>
    </source>
</evidence>
<dbReference type="FunFam" id="3.20.20.70:FF:000067">
    <property type="entry name" value="tRNA-dihydrouridine(47) synthase [NAD(P)(+)]"/>
    <property type="match status" value="1"/>
</dbReference>
<evidence type="ECO:0000256" key="11">
    <source>
        <dbReference type="ARBA" id="ARBA00022833"/>
    </source>
</evidence>
<dbReference type="AlphaFoldDB" id="C1MSX6"/>
<evidence type="ECO:0000256" key="3">
    <source>
        <dbReference type="ARBA" id="ARBA00012376"/>
    </source>
</evidence>
<evidence type="ECO:0000256" key="17">
    <source>
        <dbReference type="ARBA" id="ARBA00048342"/>
    </source>
</evidence>
<gene>
    <name evidence="22" type="ORF">MICPUCDRAFT_16983</name>
</gene>
<dbReference type="GO" id="GO:0102265">
    <property type="term" value="F:tRNA-dihydrouridine47 synthase activity"/>
    <property type="evidence" value="ECO:0007669"/>
    <property type="project" value="UniProtKB-EC"/>
</dbReference>
<keyword evidence="10" id="KW-0863">Zinc-finger</keyword>
<comment type="catalytic activity">
    <reaction evidence="18">
        <text>a 5,6-dihydrouridine in mRNA + NADP(+) = a uridine in mRNA + NADPH + H(+)</text>
        <dbReference type="Rhea" id="RHEA:69855"/>
        <dbReference type="Rhea" id="RHEA-COMP:14658"/>
        <dbReference type="Rhea" id="RHEA-COMP:17789"/>
        <dbReference type="ChEBI" id="CHEBI:15378"/>
        <dbReference type="ChEBI" id="CHEBI:57783"/>
        <dbReference type="ChEBI" id="CHEBI:58349"/>
        <dbReference type="ChEBI" id="CHEBI:65315"/>
        <dbReference type="ChEBI" id="CHEBI:74443"/>
    </reaction>
    <physiologicalReaction direction="right-to-left" evidence="18">
        <dbReference type="Rhea" id="RHEA:69857"/>
    </physiologicalReaction>
</comment>
<evidence type="ECO:0000256" key="14">
    <source>
        <dbReference type="ARBA" id="ARBA00023027"/>
    </source>
</evidence>
<dbReference type="OrthoDB" id="259935at2759"/>
<protein>
    <recommendedName>
        <fullName evidence="3">tRNA-dihydrouridine(47) synthase [NAD(P)(+)]</fullName>
        <ecNumber evidence="3">1.3.1.89</ecNumber>
    </recommendedName>
</protein>
<dbReference type="GO" id="GO:0003723">
    <property type="term" value="F:RNA binding"/>
    <property type="evidence" value="ECO:0007669"/>
    <property type="project" value="TreeGrafter"/>
</dbReference>
<evidence type="ECO:0000256" key="19">
    <source>
        <dbReference type="ARBA" id="ARBA00049513"/>
    </source>
</evidence>
<evidence type="ECO:0000256" key="1">
    <source>
        <dbReference type="ARBA" id="ARBA00001917"/>
    </source>
</evidence>
<evidence type="ECO:0000256" key="10">
    <source>
        <dbReference type="ARBA" id="ARBA00022771"/>
    </source>
</evidence>
<dbReference type="Pfam" id="PF01207">
    <property type="entry name" value="Dus"/>
    <property type="match status" value="1"/>
</dbReference>
<dbReference type="InterPro" id="IPR018517">
    <property type="entry name" value="tRNA_hU_synthase_CS"/>
</dbReference>
<keyword evidence="9" id="KW-0677">Repeat</keyword>
<dbReference type="KEGG" id="mpp:MICPUCDRAFT_16983"/>
<keyword evidence="12" id="KW-0521">NADP</keyword>
<evidence type="ECO:0000256" key="15">
    <source>
        <dbReference type="ARBA" id="ARBA00045934"/>
    </source>
</evidence>
<dbReference type="OMA" id="TISEMAM"/>
<keyword evidence="14" id="KW-0520">NAD</keyword>
<keyword evidence="4" id="KW-0285">Flavoprotein</keyword>
<evidence type="ECO:0000256" key="2">
    <source>
        <dbReference type="ARBA" id="ARBA00005451"/>
    </source>
</evidence>
<evidence type="ECO:0000256" key="9">
    <source>
        <dbReference type="ARBA" id="ARBA00022737"/>
    </source>
</evidence>
<dbReference type="GO" id="GO:0008270">
    <property type="term" value="F:zinc ion binding"/>
    <property type="evidence" value="ECO:0007669"/>
    <property type="project" value="UniProtKB-KW"/>
</dbReference>
<dbReference type="InterPro" id="IPR013785">
    <property type="entry name" value="Aldolase_TIM"/>
</dbReference>
<comment type="catalytic activity">
    <reaction evidence="19">
        <text>5,6-dihydrouridine(47) in tRNA + NADP(+) = uridine(47) in tRNA + NADPH + H(+)</text>
        <dbReference type="Rhea" id="RHEA:53360"/>
        <dbReference type="Rhea" id="RHEA-COMP:13539"/>
        <dbReference type="Rhea" id="RHEA-COMP:13540"/>
        <dbReference type="ChEBI" id="CHEBI:15378"/>
        <dbReference type="ChEBI" id="CHEBI:57783"/>
        <dbReference type="ChEBI" id="CHEBI:58349"/>
        <dbReference type="ChEBI" id="CHEBI:65315"/>
        <dbReference type="ChEBI" id="CHEBI:74443"/>
        <dbReference type="EC" id="1.3.1.89"/>
    </reaction>
    <physiologicalReaction direction="right-to-left" evidence="19">
        <dbReference type="Rhea" id="RHEA:53362"/>
    </physiologicalReaction>
</comment>
<feature type="region of interest" description="Disordered" evidence="20">
    <location>
        <begin position="18"/>
        <end position="45"/>
    </location>
</feature>
<keyword evidence="11" id="KW-0862">Zinc</keyword>
<comment type="cofactor">
    <cofactor evidence="1">
        <name>FMN</name>
        <dbReference type="ChEBI" id="CHEBI:58210"/>
    </cofactor>
</comment>
<comment type="similarity">
    <text evidence="2">Belongs to the Dus family. Dus3 subfamily.</text>
</comment>
<dbReference type="SUPFAM" id="SSF51395">
    <property type="entry name" value="FMN-linked oxidoreductases"/>
    <property type="match status" value="1"/>
</dbReference>
<evidence type="ECO:0000256" key="7">
    <source>
        <dbReference type="ARBA" id="ARBA00022694"/>
    </source>
</evidence>
<evidence type="ECO:0000256" key="8">
    <source>
        <dbReference type="ARBA" id="ARBA00022723"/>
    </source>
</evidence>
<comment type="catalytic activity">
    <reaction evidence="16">
        <text>5,6-dihydrouridine(47) in tRNA + NAD(+) = uridine(47) in tRNA + NADH + H(+)</text>
        <dbReference type="Rhea" id="RHEA:53364"/>
        <dbReference type="Rhea" id="RHEA-COMP:13539"/>
        <dbReference type="Rhea" id="RHEA-COMP:13540"/>
        <dbReference type="ChEBI" id="CHEBI:15378"/>
        <dbReference type="ChEBI" id="CHEBI:57540"/>
        <dbReference type="ChEBI" id="CHEBI:57945"/>
        <dbReference type="ChEBI" id="CHEBI:65315"/>
        <dbReference type="ChEBI" id="CHEBI:74443"/>
        <dbReference type="EC" id="1.3.1.89"/>
    </reaction>
    <physiologicalReaction direction="right-to-left" evidence="16">
        <dbReference type="Rhea" id="RHEA:53366"/>
    </physiologicalReaction>
</comment>
<evidence type="ECO:0000256" key="18">
    <source>
        <dbReference type="ARBA" id="ARBA00049447"/>
    </source>
</evidence>
<sequence length="440" mass="48371">MDIELRCLSRAQAAVRNGARAGVTSRGGHLGAREPPSDTNPRDGARRVDFRGKLYVAPLTTVGNLPFRRVCVGLGADVTISEMAMASNVLKGDRGEWALLRRHPSEKLFGAQVCGGWPDLLARCGELLDDELDCDFVDVNMGCPIDGVCAKGAGSSLLRDAEGVARMERVVRAASRSMRRAPLTIKLRMGYDDDPSKHVAHEIVARAKSWGAHAVTLHGRTRQQRYSRAADWAYVERCAAAARETSTPLIGNGDVFSSADYERHMSSGSLATCMIGRGALIKPWVLTEIKERRVWDISARERLDLFERFGAFGLEHWGADEKGVETTRRFMLEWMSYTHRYVPVGLLERGVSQTMALRPPAYVGRSDLETLLASDKTEDWRRVARMFLGPEAPGFRFVPKHRSNSYSAACDAAAAARGVGGGGGEEEEDDGEEEEEEENG</sequence>
<evidence type="ECO:0000256" key="13">
    <source>
        <dbReference type="ARBA" id="ARBA00023002"/>
    </source>
</evidence>
<evidence type="ECO:0000256" key="5">
    <source>
        <dbReference type="ARBA" id="ARBA00022643"/>
    </source>
</evidence>
<keyword evidence="23" id="KW-1185">Reference proteome</keyword>
<dbReference type="Proteomes" id="UP000001876">
    <property type="component" value="Unassembled WGS sequence"/>
</dbReference>
<dbReference type="eggNOG" id="KOG2333">
    <property type="taxonomic scope" value="Eukaryota"/>
</dbReference>
<dbReference type="GO" id="GO:0050660">
    <property type="term" value="F:flavin adenine dinucleotide binding"/>
    <property type="evidence" value="ECO:0007669"/>
    <property type="project" value="InterPro"/>
</dbReference>
<feature type="compositionally biased region" description="Basic and acidic residues" evidence="20">
    <location>
        <begin position="31"/>
        <end position="45"/>
    </location>
</feature>
<accession>C1MSX6</accession>
<dbReference type="PANTHER" id="PTHR45846:SF1">
    <property type="entry name" value="TRNA-DIHYDROURIDINE(47) SYNTHASE [NAD(P)(+)]-LIKE"/>
    <property type="match status" value="1"/>
</dbReference>
<proteinExistence type="inferred from homology"/>